<proteinExistence type="predicted"/>
<accession>A0ABW8RIK1</accession>
<gene>
    <name evidence="1" type="ORF">ACJEBI_17920</name>
</gene>
<protein>
    <submittedName>
        <fullName evidence="1">Uncharacterized protein</fullName>
    </submittedName>
</protein>
<organism evidence="1 2">
    <name type="scientific">Bacillus salipaludis</name>
    <dbReference type="NCBI Taxonomy" id="2547811"/>
    <lineage>
        <taxon>Bacteria</taxon>
        <taxon>Bacillati</taxon>
        <taxon>Bacillota</taxon>
        <taxon>Bacilli</taxon>
        <taxon>Bacillales</taxon>
        <taxon>Bacillaceae</taxon>
        <taxon>Bacillus</taxon>
    </lineage>
</organism>
<dbReference type="EMBL" id="JBJHQH010000014">
    <property type="protein sequence ID" value="MFK9093347.1"/>
    <property type="molecule type" value="Genomic_DNA"/>
</dbReference>
<sequence length="147" mass="16622">MRRGDFLKEMAGGLFQTVKSVYEPFLSEDVEKVEAAADRALGITWHPLLIEKWHGLDLEMKFIGGKPVIVTRNGTNMQAFDGVCPVCSNIIIVTTLYSSGKCLNCQKEYNFKTQSGDLQLISYPIKQKEDSYFIGFQKYMKQGDHDA</sequence>
<dbReference type="RefSeq" id="WP_406581877.1">
    <property type="nucleotide sequence ID" value="NZ_JBJHQH010000014.1"/>
</dbReference>
<keyword evidence="2" id="KW-1185">Reference proteome</keyword>
<dbReference type="Proteomes" id="UP001623041">
    <property type="component" value="Unassembled WGS sequence"/>
</dbReference>
<reference evidence="1 2" key="1">
    <citation type="submission" date="2024-11" db="EMBL/GenBank/DDBJ databases">
        <authorList>
            <person name="Lucas J.A."/>
        </authorList>
    </citation>
    <scope>NUCLEOTIDE SEQUENCE [LARGE SCALE GENOMIC DNA]</scope>
    <source>
        <strain evidence="1 2">Z 5.4</strain>
    </source>
</reference>
<name>A0ABW8RIK1_9BACI</name>
<evidence type="ECO:0000313" key="1">
    <source>
        <dbReference type="EMBL" id="MFK9093347.1"/>
    </source>
</evidence>
<comment type="caution">
    <text evidence="1">The sequence shown here is derived from an EMBL/GenBank/DDBJ whole genome shotgun (WGS) entry which is preliminary data.</text>
</comment>
<evidence type="ECO:0000313" key="2">
    <source>
        <dbReference type="Proteomes" id="UP001623041"/>
    </source>
</evidence>